<dbReference type="InterPro" id="IPR004814">
    <property type="entry name" value="Oligopep_transpt"/>
</dbReference>
<feature type="transmembrane region" description="Helical" evidence="7">
    <location>
        <begin position="329"/>
        <end position="348"/>
    </location>
</feature>
<dbReference type="NCBIfam" id="TIGR00733">
    <property type="entry name" value="OPT family oligopeptide transporter"/>
    <property type="match status" value="1"/>
</dbReference>
<dbReference type="RefSeq" id="WP_003780053.1">
    <property type="nucleotide sequence ID" value="NZ_CP066049.1"/>
</dbReference>
<dbReference type="AlphaFoldDB" id="A0A854E885"/>
<dbReference type="NCBIfam" id="TIGR00728">
    <property type="entry name" value="OPT_sfam"/>
    <property type="match status" value="1"/>
</dbReference>
<dbReference type="InterPro" id="IPR004813">
    <property type="entry name" value="OPT"/>
</dbReference>
<feature type="region of interest" description="Disordered" evidence="6">
    <location>
        <begin position="1"/>
        <end position="20"/>
    </location>
</feature>
<keyword evidence="5 7" id="KW-0472">Membrane</keyword>
<dbReference type="GeneID" id="64256493"/>
<dbReference type="PANTHER" id="PTHR31645">
    <property type="entry name" value="OLIGOPEPTIDE TRANSPORTER YGL114W-RELATED"/>
    <property type="match status" value="1"/>
</dbReference>
<feature type="transmembrane region" description="Helical" evidence="7">
    <location>
        <begin position="393"/>
        <end position="411"/>
    </location>
</feature>
<dbReference type="InterPro" id="IPR045035">
    <property type="entry name" value="YSL-like"/>
</dbReference>
<comment type="subcellular location">
    <subcellularLocation>
        <location evidence="1">Membrane</location>
        <topology evidence="1">Multi-pass membrane protein</topology>
    </subcellularLocation>
</comment>
<evidence type="ECO:0000256" key="7">
    <source>
        <dbReference type="SAM" id="Phobius"/>
    </source>
</evidence>
<feature type="transmembrane region" description="Helical" evidence="7">
    <location>
        <begin position="54"/>
        <end position="71"/>
    </location>
</feature>
<evidence type="ECO:0000256" key="2">
    <source>
        <dbReference type="ARBA" id="ARBA00022448"/>
    </source>
</evidence>
<protein>
    <submittedName>
        <fullName evidence="8">Oligopeptide transporter, OPT family</fullName>
    </submittedName>
</protein>
<gene>
    <name evidence="8" type="ORF">BKH33_12620</name>
</gene>
<comment type="caution">
    <text evidence="8">The sequence shown here is derived from an EMBL/GenBank/DDBJ whole genome shotgun (WGS) entry which is preliminary data.</text>
</comment>
<evidence type="ECO:0000256" key="6">
    <source>
        <dbReference type="SAM" id="MobiDB-lite"/>
    </source>
</evidence>
<feature type="transmembrane region" description="Helical" evidence="7">
    <location>
        <begin position="26"/>
        <end position="48"/>
    </location>
</feature>
<feature type="transmembrane region" description="Helical" evidence="7">
    <location>
        <begin position="558"/>
        <end position="579"/>
    </location>
</feature>
<dbReference type="Pfam" id="PF03169">
    <property type="entry name" value="OPT"/>
    <property type="match status" value="1"/>
</dbReference>
<organism evidence="8 9">
    <name type="scientific">Actinomyces naeslundii</name>
    <dbReference type="NCBI Taxonomy" id="1655"/>
    <lineage>
        <taxon>Bacteria</taxon>
        <taxon>Bacillati</taxon>
        <taxon>Actinomycetota</taxon>
        <taxon>Actinomycetes</taxon>
        <taxon>Actinomycetales</taxon>
        <taxon>Actinomycetaceae</taxon>
        <taxon>Actinomyces</taxon>
    </lineage>
</organism>
<feature type="transmembrane region" description="Helical" evidence="7">
    <location>
        <begin position="463"/>
        <end position="480"/>
    </location>
</feature>
<feature type="transmembrane region" description="Helical" evidence="7">
    <location>
        <begin position="83"/>
        <end position="109"/>
    </location>
</feature>
<feature type="transmembrane region" description="Helical" evidence="7">
    <location>
        <begin position="219"/>
        <end position="244"/>
    </location>
</feature>
<keyword evidence="3 7" id="KW-0812">Transmembrane</keyword>
<reference evidence="8 9" key="1">
    <citation type="submission" date="2016-12" db="EMBL/GenBank/DDBJ databases">
        <title>Genomic comparison of strains in the 'Actinomyces naeslundii' group.</title>
        <authorList>
            <person name="Mughal S.R."/>
            <person name="Do T."/>
            <person name="Gilbert S.C."/>
            <person name="Witherden E.A."/>
            <person name="Didelot X."/>
            <person name="Beighton D."/>
        </authorList>
    </citation>
    <scope>NUCLEOTIDE SEQUENCE [LARGE SCALE GENOMIC DNA]</scope>
    <source>
        <strain evidence="8 9">NCTC 10301</strain>
    </source>
</reference>
<feature type="transmembrane region" description="Helical" evidence="7">
    <location>
        <begin position="276"/>
        <end position="301"/>
    </location>
</feature>
<name>A0A854E885_ACTNA</name>
<evidence type="ECO:0000313" key="8">
    <source>
        <dbReference type="EMBL" id="OMG32024.1"/>
    </source>
</evidence>
<sequence>MSTTTSSGSTAAKPTSAGSAGPVKELTIRGVLIGGVITLVFTAANVYLGLKVGLTFATSIPAAVISMAILRRFSDHTIQENNIVQTIASAAGTLSAIIFVLPGLIIVGWWTGFPYLQTVLVIILGGILGVTYSIPLRRALVTNSELPYPEGVAGAEVLRVGDTSEGAEESSRGLGVIVRGSIASAALYFLNALKAISVDISGVFRVGAGATMMGTSLSLALAGVGHLVGVGVGIAMIVGLLISYGVLLPMRTWGGAAGAPDLADFVSTTFASEVRIVGAGAIAIAAIWTFLKILGPIVSGIRESLASSAKRNAGEEIPLTERDLSMKTVIGVTVGSMLPIGVLLWLFLHGTSMAHHTAGLIIVSILFILLTGLVVASVCGYMAGLIGSSNSPISGVGILVAVTAAALVRTIATTSSPDDVRTLVAYTLFVTAVVFGVATISNDNLQDLKTGQLVDSTPWKQQVALVIGVVFGAIVIPPVLSLMQGAFGFAGAPGAGADALAAPQANLIKHLVQGVLGGDLNWSLLGLGAVIGAIVIAIDEALRRSSKYSLPPLAVGMGMYLPTSVTVMIPVGAALGHLYDRWAQRTANPERAKRMGTLMATGLIVGESLAGVVYAGIVVAFGGKEDPLAIMPEGFAGVAPWVGVVLFIATLWYLYRGARQESTRD</sequence>
<feature type="transmembrane region" description="Helical" evidence="7">
    <location>
        <begin position="423"/>
        <end position="442"/>
    </location>
</feature>
<keyword evidence="4 7" id="KW-1133">Transmembrane helix</keyword>
<feature type="transmembrane region" description="Helical" evidence="7">
    <location>
        <begin position="360"/>
        <end position="381"/>
    </location>
</feature>
<dbReference type="GO" id="GO:0035673">
    <property type="term" value="F:oligopeptide transmembrane transporter activity"/>
    <property type="evidence" value="ECO:0007669"/>
    <property type="project" value="InterPro"/>
</dbReference>
<dbReference type="GO" id="GO:0016020">
    <property type="term" value="C:membrane"/>
    <property type="evidence" value="ECO:0007669"/>
    <property type="project" value="UniProtKB-SubCell"/>
</dbReference>
<keyword evidence="2" id="KW-0813">Transport</keyword>
<dbReference type="Proteomes" id="UP000187035">
    <property type="component" value="Unassembled WGS sequence"/>
</dbReference>
<dbReference type="EMBL" id="MSRR01000033">
    <property type="protein sequence ID" value="OMG32024.1"/>
    <property type="molecule type" value="Genomic_DNA"/>
</dbReference>
<feature type="transmembrane region" description="Helical" evidence="7">
    <location>
        <begin position="600"/>
        <end position="622"/>
    </location>
</feature>
<evidence type="ECO:0000256" key="4">
    <source>
        <dbReference type="ARBA" id="ARBA00022989"/>
    </source>
</evidence>
<evidence type="ECO:0000313" key="9">
    <source>
        <dbReference type="Proteomes" id="UP000187035"/>
    </source>
</evidence>
<evidence type="ECO:0000256" key="1">
    <source>
        <dbReference type="ARBA" id="ARBA00004141"/>
    </source>
</evidence>
<evidence type="ECO:0000256" key="3">
    <source>
        <dbReference type="ARBA" id="ARBA00022692"/>
    </source>
</evidence>
<feature type="transmembrane region" description="Helical" evidence="7">
    <location>
        <begin position="520"/>
        <end position="538"/>
    </location>
</feature>
<dbReference type="PANTHER" id="PTHR31645:SF0">
    <property type="entry name" value="OLIGOPEPTIDE TRANSPORTER YGL114W-RELATED"/>
    <property type="match status" value="1"/>
</dbReference>
<proteinExistence type="predicted"/>
<feature type="transmembrane region" description="Helical" evidence="7">
    <location>
        <begin position="634"/>
        <end position="655"/>
    </location>
</feature>
<feature type="transmembrane region" description="Helical" evidence="7">
    <location>
        <begin position="115"/>
        <end position="134"/>
    </location>
</feature>
<evidence type="ECO:0000256" key="5">
    <source>
        <dbReference type="ARBA" id="ARBA00023136"/>
    </source>
</evidence>
<accession>A0A854E885</accession>